<protein>
    <submittedName>
        <fullName evidence="7">Zinc finger BED domain-containing protein 1</fullName>
    </submittedName>
</protein>
<evidence type="ECO:0000256" key="3">
    <source>
        <dbReference type="ARBA" id="ARBA00022771"/>
    </source>
</evidence>
<gene>
    <name evidence="7" type="ORF">ALC62_00143</name>
</gene>
<keyword evidence="4" id="KW-0862">Zinc</keyword>
<keyword evidence="2" id="KW-0479">Metal-binding</keyword>
<dbReference type="Proteomes" id="UP000078542">
    <property type="component" value="Unassembled WGS sequence"/>
</dbReference>
<dbReference type="GO" id="GO:0008270">
    <property type="term" value="F:zinc ion binding"/>
    <property type="evidence" value="ECO:0007669"/>
    <property type="project" value="UniProtKB-KW"/>
</dbReference>
<comment type="subcellular location">
    <subcellularLocation>
        <location evidence="1">Nucleus</location>
    </subcellularLocation>
</comment>
<evidence type="ECO:0000256" key="5">
    <source>
        <dbReference type="ARBA" id="ARBA00023242"/>
    </source>
</evidence>
<dbReference type="AlphaFoldDB" id="A0A151K1W2"/>
<keyword evidence="5" id="KW-0539">Nucleus</keyword>
<keyword evidence="8" id="KW-1185">Reference proteome</keyword>
<name>A0A151K1W2_9HYME</name>
<dbReference type="Pfam" id="PF05699">
    <property type="entry name" value="Dimer_Tnp_hAT"/>
    <property type="match status" value="1"/>
</dbReference>
<keyword evidence="3" id="KW-0863">Zinc-finger</keyword>
<dbReference type="InterPro" id="IPR008906">
    <property type="entry name" value="HATC_C_dom"/>
</dbReference>
<evidence type="ECO:0000313" key="8">
    <source>
        <dbReference type="Proteomes" id="UP000078542"/>
    </source>
</evidence>
<proteinExistence type="predicted"/>
<dbReference type="EMBL" id="LKEX01009590">
    <property type="protein sequence ID" value="KYN50115.1"/>
    <property type="molecule type" value="Genomic_DNA"/>
</dbReference>
<evidence type="ECO:0000313" key="7">
    <source>
        <dbReference type="EMBL" id="KYN50115.1"/>
    </source>
</evidence>
<comment type="caution">
    <text evidence="7">The sequence shown here is derived from an EMBL/GenBank/DDBJ whole genome shotgun (WGS) entry which is preliminary data.</text>
</comment>
<accession>A0A151K1W2</accession>
<dbReference type="SUPFAM" id="SSF53098">
    <property type="entry name" value="Ribonuclease H-like"/>
    <property type="match status" value="1"/>
</dbReference>
<organism evidence="7 8">
    <name type="scientific">Cyphomyrmex costatus</name>
    <dbReference type="NCBI Taxonomy" id="456900"/>
    <lineage>
        <taxon>Eukaryota</taxon>
        <taxon>Metazoa</taxon>
        <taxon>Ecdysozoa</taxon>
        <taxon>Arthropoda</taxon>
        <taxon>Hexapoda</taxon>
        <taxon>Insecta</taxon>
        <taxon>Pterygota</taxon>
        <taxon>Neoptera</taxon>
        <taxon>Endopterygota</taxon>
        <taxon>Hymenoptera</taxon>
        <taxon>Apocrita</taxon>
        <taxon>Aculeata</taxon>
        <taxon>Formicoidea</taxon>
        <taxon>Formicidae</taxon>
        <taxon>Myrmicinae</taxon>
        <taxon>Cyphomyrmex</taxon>
    </lineage>
</organism>
<evidence type="ECO:0000256" key="1">
    <source>
        <dbReference type="ARBA" id="ARBA00004123"/>
    </source>
</evidence>
<evidence type="ECO:0000256" key="2">
    <source>
        <dbReference type="ARBA" id="ARBA00022723"/>
    </source>
</evidence>
<feature type="domain" description="HAT C-terminal dimerisation" evidence="6">
    <location>
        <begin position="391"/>
        <end position="469"/>
    </location>
</feature>
<reference evidence="7 8" key="1">
    <citation type="submission" date="2016-03" db="EMBL/GenBank/DDBJ databases">
        <title>Cyphomyrmex costatus WGS genome.</title>
        <authorList>
            <person name="Nygaard S."/>
            <person name="Hu H."/>
            <person name="Boomsma J."/>
            <person name="Zhang G."/>
        </authorList>
    </citation>
    <scope>NUCLEOTIDE SEQUENCE [LARGE SCALE GENOMIC DNA]</scope>
    <source>
        <strain evidence="7">MS0001</strain>
        <tissue evidence="7">Whole body</tissue>
    </source>
</reference>
<dbReference type="PANTHER" id="PTHR46481:SF10">
    <property type="entry name" value="ZINC FINGER BED DOMAIN-CONTAINING PROTEIN 39"/>
    <property type="match status" value="1"/>
</dbReference>
<dbReference type="GO" id="GO:0046983">
    <property type="term" value="F:protein dimerization activity"/>
    <property type="evidence" value="ECO:0007669"/>
    <property type="project" value="InterPro"/>
</dbReference>
<sequence>MKIIVPLYTLPSRKTITSLVDDKYNALSAVIRNKLATVEYVSITVDIWTDTLNTKSYLGTTVHFVSEDKLKSATLGLLPLADRHTGDNIGPWISEVIEKWNIKSANVIAFIADNASNMYKGISDTFGSHRFMPCFAHSLNLVATKVIADSGIDYLLVKVKSIVTYFKHSVYASDKLRQKVDLKLIQSVPTRWNSCFYMLERFIELSPHVGSILLEADNSPDMLTASELRVIREFVKLLRPLEQATKEICGEAYSTGSKVIPLVNCIQQKIDKMETQTSEGIKMKELLKSAMNHRFKDIENKPLLAVACILDPRFKKLHFKNKLAVSSAIRKIKQELLVNGALTRFENDLIVDDHNAEEDEDLWSCHKQLSAANNKTRQILSSDNGDMPISLKHYLDQPTSSLHVNPIQFWTKEVGGTYPHLKELAMRYLPLVATSVPSERLFSKAGNIITESRNRLSPKHLHELLFLNSLSEDEWNL</sequence>
<evidence type="ECO:0000256" key="4">
    <source>
        <dbReference type="ARBA" id="ARBA00022833"/>
    </source>
</evidence>
<evidence type="ECO:0000259" key="6">
    <source>
        <dbReference type="Pfam" id="PF05699"/>
    </source>
</evidence>
<dbReference type="InterPro" id="IPR012337">
    <property type="entry name" value="RNaseH-like_sf"/>
</dbReference>
<dbReference type="InterPro" id="IPR052035">
    <property type="entry name" value="ZnF_BED_domain_contain"/>
</dbReference>
<dbReference type="GO" id="GO:0005634">
    <property type="term" value="C:nucleus"/>
    <property type="evidence" value="ECO:0007669"/>
    <property type="project" value="UniProtKB-SubCell"/>
</dbReference>
<dbReference type="PANTHER" id="PTHR46481">
    <property type="entry name" value="ZINC FINGER BED DOMAIN-CONTAINING PROTEIN 4"/>
    <property type="match status" value="1"/>
</dbReference>